<reference evidence="13" key="2">
    <citation type="submission" date="2021-04" db="EMBL/GenBank/DDBJ databases">
        <authorList>
            <person name="Liu J."/>
        </authorList>
    </citation>
    <scope>NUCLEOTIDE SEQUENCE</scope>
    <source>
        <strain evidence="13">BAD-6</strain>
    </source>
</reference>
<dbReference type="Gene3D" id="3.30.465.10">
    <property type="match status" value="1"/>
</dbReference>
<evidence type="ECO:0000313" key="14">
    <source>
        <dbReference type="Proteomes" id="UP000675664"/>
    </source>
</evidence>
<evidence type="ECO:0000256" key="3">
    <source>
        <dbReference type="ARBA" id="ARBA00022692"/>
    </source>
</evidence>
<evidence type="ECO:0000256" key="1">
    <source>
        <dbReference type="ARBA" id="ARBA00004141"/>
    </source>
</evidence>
<keyword evidence="7 9" id="KW-0472">Membrane</keyword>
<evidence type="ECO:0000256" key="2">
    <source>
        <dbReference type="ARBA" id="ARBA00006337"/>
    </source>
</evidence>
<dbReference type="FunFam" id="3.10.580.10:FF:000002">
    <property type="entry name" value="Magnesium/cobalt efflux protein CorC"/>
    <property type="match status" value="1"/>
</dbReference>
<evidence type="ECO:0000256" key="4">
    <source>
        <dbReference type="ARBA" id="ARBA00022737"/>
    </source>
</evidence>
<dbReference type="InterPro" id="IPR046342">
    <property type="entry name" value="CBS_dom_sf"/>
</dbReference>
<feature type="transmembrane region" description="Helical" evidence="10">
    <location>
        <begin position="12"/>
        <end position="34"/>
    </location>
</feature>
<dbReference type="InterPro" id="IPR036318">
    <property type="entry name" value="FAD-bd_PCMH-like_sf"/>
</dbReference>
<dbReference type="Pfam" id="PF00571">
    <property type="entry name" value="CBS"/>
    <property type="match status" value="2"/>
</dbReference>
<keyword evidence="4" id="KW-0677">Repeat</keyword>
<evidence type="ECO:0000256" key="6">
    <source>
        <dbReference type="ARBA" id="ARBA00023122"/>
    </source>
</evidence>
<dbReference type="PROSITE" id="PS51371">
    <property type="entry name" value="CBS"/>
    <property type="match status" value="2"/>
</dbReference>
<accession>A0A8J7VX25</accession>
<gene>
    <name evidence="13" type="ORF">KCX82_02015</name>
</gene>
<protein>
    <submittedName>
        <fullName evidence="13">HlyC/CorC family transporter</fullName>
    </submittedName>
</protein>
<feature type="domain" description="CBS" evidence="11">
    <location>
        <begin position="290"/>
        <end position="347"/>
    </location>
</feature>
<dbReference type="Pfam" id="PF01595">
    <property type="entry name" value="CNNM"/>
    <property type="match status" value="1"/>
</dbReference>
<dbReference type="SMART" id="SM01091">
    <property type="entry name" value="CorC_HlyC"/>
    <property type="match status" value="1"/>
</dbReference>
<dbReference type="EMBL" id="JAGSND010000001">
    <property type="protein sequence ID" value="MBR0596642.1"/>
    <property type="molecule type" value="Genomic_DNA"/>
</dbReference>
<keyword evidence="5 9" id="KW-1133">Transmembrane helix</keyword>
<dbReference type="InterPro" id="IPR016169">
    <property type="entry name" value="FAD-bd_PCMH_sub2"/>
</dbReference>
<dbReference type="InterPro" id="IPR002550">
    <property type="entry name" value="CNNM"/>
</dbReference>
<dbReference type="AlphaFoldDB" id="A0A8J7VX25"/>
<dbReference type="GO" id="GO:0050660">
    <property type="term" value="F:flavin adenine dinucleotide binding"/>
    <property type="evidence" value="ECO:0007669"/>
    <property type="project" value="InterPro"/>
</dbReference>
<evidence type="ECO:0000256" key="7">
    <source>
        <dbReference type="ARBA" id="ARBA00023136"/>
    </source>
</evidence>
<feature type="domain" description="CBS" evidence="11">
    <location>
        <begin position="224"/>
        <end position="285"/>
    </location>
</feature>
<dbReference type="RefSeq" id="WP_227016764.1">
    <property type="nucleotide sequence ID" value="NZ_JAGSND010000001.1"/>
</dbReference>
<reference evidence="13" key="1">
    <citation type="submission" date="2021-04" db="EMBL/GenBank/DDBJ databases">
        <title>Sinoanaerobacter chloroacetimidivorans sp. nov., an obligate anaerobic bacterium isolated from anaerobic sludge.</title>
        <authorList>
            <person name="Bao Y."/>
        </authorList>
    </citation>
    <scope>NUCLEOTIDE SEQUENCE</scope>
    <source>
        <strain evidence="13">BAD-6</strain>
    </source>
</reference>
<keyword evidence="6 8" id="KW-0129">CBS domain</keyword>
<comment type="caution">
    <text evidence="13">The sequence shown here is derived from an EMBL/GenBank/DDBJ whole genome shotgun (WGS) entry which is preliminary data.</text>
</comment>
<dbReference type="SUPFAM" id="SSF56176">
    <property type="entry name" value="FAD-binding/transporter-associated domain-like"/>
    <property type="match status" value="1"/>
</dbReference>
<comment type="similarity">
    <text evidence="2">Belongs to the UPF0053 family.</text>
</comment>
<name>A0A8J7VX25_9FIRM</name>
<dbReference type="Pfam" id="PF03471">
    <property type="entry name" value="CorC_HlyC"/>
    <property type="match status" value="1"/>
</dbReference>
<keyword evidence="3 9" id="KW-0812">Transmembrane</keyword>
<evidence type="ECO:0000256" key="10">
    <source>
        <dbReference type="SAM" id="Phobius"/>
    </source>
</evidence>
<evidence type="ECO:0000259" key="12">
    <source>
        <dbReference type="PROSITE" id="PS51846"/>
    </source>
</evidence>
<proteinExistence type="inferred from homology"/>
<dbReference type="Proteomes" id="UP000675664">
    <property type="component" value="Unassembled WGS sequence"/>
</dbReference>
<evidence type="ECO:0000256" key="8">
    <source>
        <dbReference type="PROSITE-ProRule" id="PRU00703"/>
    </source>
</evidence>
<dbReference type="CDD" id="cd04590">
    <property type="entry name" value="CBS_pair_CorC_HlyC_assoc"/>
    <property type="match status" value="1"/>
</dbReference>
<evidence type="ECO:0000256" key="9">
    <source>
        <dbReference type="PROSITE-ProRule" id="PRU01193"/>
    </source>
</evidence>
<keyword evidence="14" id="KW-1185">Reference proteome</keyword>
<dbReference type="SUPFAM" id="SSF54631">
    <property type="entry name" value="CBS-domain pair"/>
    <property type="match status" value="1"/>
</dbReference>
<evidence type="ECO:0000313" key="13">
    <source>
        <dbReference type="EMBL" id="MBR0596642.1"/>
    </source>
</evidence>
<dbReference type="SMART" id="SM00116">
    <property type="entry name" value="CBS"/>
    <property type="match status" value="2"/>
</dbReference>
<comment type="subcellular location">
    <subcellularLocation>
        <location evidence="1">Membrane</location>
        <topology evidence="1">Multi-pass membrane protein</topology>
    </subcellularLocation>
</comment>
<dbReference type="PROSITE" id="PS51846">
    <property type="entry name" value="CNNM"/>
    <property type="match status" value="1"/>
</dbReference>
<feature type="transmembrane region" description="Helical" evidence="10">
    <location>
        <begin position="107"/>
        <end position="127"/>
    </location>
</feature>
<evidence type="ECO:0000259" key="11">
    <source>
        <dbReference type="PROSITE" id="PS51371"/>
    </source>
</evidence>
<organism evidence="13 14">
    <name type="scientific">Sinanaerobacter chloroacetimidivorans</name>
    <dbReference type="NCBI Taxonomy" id="2818044"/>
    <lineage>
        <taxon>Bacteria</taxon>
        <taxon>Bacillati</taxon>
        <taxon>Bacillota</taxon>
        <taxon>Clostridia</taxon>
        <taxon>Peptostreptococcales</taxon>
        <taxon>Anaerovoracaceae</taxon>
        <taxon>Sinanaerobacter</taxon>
    </lineage>
</organism>
<dbReference type="InterPro" id="IPR044751">
    <property type="entry name" value="Ion_transp-like_CBS"/>
</dbReference>
<feature type="domain" description="CNNM transmembrane" evidence="12">
    <location>
        <begin position="5"/>
        <end position="208"/>
    </location>
</feature>
<feature type="transmembrane region" description="Helical" evidence="10">
    <location>
        <begin position="65"/>
        <end position="87"/>
    </location>
</feature>
<sequence>MDPDPSMSVAVQLLFLAVLILINAFFASAEMAVVSVNKNKIKILAQDGNKKAKLLLDLYEEPNKFLSTIQVAITLAGFLASATAATGMSGDIGSYFTRLGIPYGTQVAVVLVTFVLSYITLVLGELYPKRLALHHSEKIALFAVKPVLFISKISRPFVWLLSASLTFLLRLTGIKDGNIEEQYSEEEIKSLLEVGQETGLIKEIGKDMINSIFEFDDILAYEIMTPRTDVYMININDNLSDYVDELLETRHSRIPVYEKDTDNIIGILYIKDFTIEARKHGFENVNIKNLLRKPYLVPESKNIDNLFRELQQSKVHIAILIDEYGGFSGIVTIEDLIEEVMGNIDDEYDDYEAKMEKIDDNTYMIDGQFYIDDLNEELLLNLESEEHETIGGLIIELLGEIPDADETQERIVEIDRCTFKIESVKDRRIDKVKLYVTPENKSEENAEEE</sequence>
<dbReference type="InterPro" id="IPR005170">
    <property type="entry name" value="Transptr-assoc_dom"/>
</dbReference>
<evidence type="ECO:0000256" key="5">
    <source>
        <dbReference type="ARBA" id="ARBA00022989"/>
    </source>
</evidence>
<dbReference type="InterPro" id="IPR000644">
    <property type="entry name" value="CBS_dom"/>
</dbReference>
<dbReference type="Gene3D" id="3.10.580.10">
    <property type="entry name" value="CBS-domain"/>
    <property type="match status" value="1"/>
</dbReference>
<dbReference type="GO" id="GO:0005886">
    <property type="term" value="C:plasma membrane"/>
    <property type="evidence" value="ECO:0007669"/>
    <property type="project" value="TreeGrafter"/>
</dbReference>
<dbReference type="PANTHER" id="PTHR22777:SF17">
    <property type="entry name" value="UPF0053 PROTEIN SLL0260"/>
    <property type="match status" value="1"/>
</dbReference>
<dbReference type="PANTHER" id="PTHR22777">
    <property type="entry name" value="HEMOLYSIN-RELATED"/>
    <property type="match status" value="1"/>
</dbReference>